<dbReference type="CDD" id="cd00067">
    <property type="entry name" value="GAL4"/>
    <property type="match status" value="1"/>
</dbReference>
<sequence>MRAAKTPPAPSPRLLQMHHQGSFPINDLTPLQKGKACQNCRRRKVKCDAVKPICFQCSRYPTAFSDCEYTEDGPSLSETLEEQISLLRARIEELERPGFRQQSTSTSQITSSNTLALGPYFHLLHASGTALNTANSTPTELPFIVLQALAHNFIHIAPRCGFFLDPQAFHDAITAIDGPDLPPVLLNVMYLWGIHLSEDPRIMGYEPAFLAHALRSTAGSLSGTHPRRILHSIQASVLLAYYFLRHSRFLEAKFHITAAVSVALSTGLHRIRAPHGSDSDSADVRVVSDMVAPTKDMREEGERIGAFWSVLQVHNRFASNSSYGYVPTALTIDTPWPLDIADYVERPHLLPQQSSGTVAKFLWDVPDDATSSAALYAKAGILYEEATRLGEHCRSGNLSPNDPKFTALDRKINAFTPTLPSIQSQRMLVVHTLAHCATIQLHDPLVNTCVGSRTNTLIAARAVVDIIVQTDIPKLGLIDPVIAPLWTATALALIAEINHQHHEDRKSTTAEELKDCVNTIIATMGLSAPFCHLMAAQLEAVRRAYEGVQGDRDPNGIRP</sequence>
<dbReference type="Gene3D" id="4.10.240.10">
    <property type="entry name" value="Zn(2)-C6 fungal-type DNA-binding domain"/>
    <property type="match status" value="1"/>
</dbReference>
<dbReference type="InterPro" id="IPR001138">
    <property type="entry name" value="Zn2Cys6_DnaBD"/>
</dbReference>
<gene>
    <name evidence="7" type="ORF">DFH08DRAFT_753861</name>
</gene>
<feature type="domain" description="Zn(2)-C6 fungal-type" evidence="6">
    <location>
        <begin position="36"/>
        <end position="69"/>
    </location>
</feature>
<dbReference type="Proteomes" id="UP001218218">
    <property type="component" value="Unassembled WGS sequence"/>
</dbReference>
<dbReference type="EMBL" id="JARIHO010000052">
    <property type="protein sequence ID" value="KAJ7321082.1"/>
    <property type="molecule type" value="Genomic_DNA"/>
</dbReference>
<dbReference type="Pfam" id="PF00172">
    <property type="entry name" value="Zn_clus"/>
    <property type="match status" value="1"/>
</dbReference>
<protein>
    <recommendedName>
        <fullName evidence="6">Zn(2)-C6 fungal-type domain-containing protein</fullName>
    </recommendedName>
</protein>
<evidence type="ECO:0000256" key="4">
    <source>
        <dbReference type="ARBA" id="ARBA00023163"/>
    </source>
</evidence>
<evidence type="ECO:0000256" key="2">
    <source>
        <dbReference type="ARBA" id="ARBA00022723"/>
    </source>
</evidence>
<comment type="subcellular location">
    <subcellularLocation>
        <location evidence="1">Nucleus</location>
    </subcellularLocation>
</comment>
<organism evidence="7 8">
    <name type="scientific">Mycena albidolilacea</name>
    <dbReference type="NCBI Taxonomy" id="1033008"/>
    <lineage>
        <taxon>Eukaryota</taxon>
        <taxon>Fungi</taxon>
        <taxon>Dikarya</taxon>
        <taxon>Basidiomycota</taxon>
        <taxon>Agaricomycotina</taxon>
        <taxon>Agaricomycetes</taxon>
        <taxon>Agaricomycetidae</taxon>
        <taxon>Agaricales</taxon>
        <taxon>Marasmiineae</taxon>
        <taxon>Mycenaceae</taxon>
        <taxon>Mycena</taxon>
    </lineage>
</organism>
<evidence type="ECO:0000256" key="3">
    <source>
        <dbReference type="ARBA" id="ARBA00023015"/>
    </source>
</evidence>
<evidence type="ECO:0000313" key="7">
    <source>
        <dbReference type="EMBL" id="KAJ7321082.1"/>
    </source>
</evidence>
<name>A0AAD6ZFE2_9AGAR</name>
<dbReference type="AlphaFoldDB" id="A0AAD6ZFE2"/>
<evidence type="ECO:0000256" key="5">
    <source>
        <dbReference type="ARBA" id="ARBA00023242"/>
    </source>
</evidence>
<dbReference type="PANTHER" id="PTHR47338">
    <property type="entry name" value="ZN(II)2CYS6 TRANSCRIPTION FACTOR (EUROFUNG)-RELATED"/>
    <property type="match status" value="1"/>
</dbReference>
<dbReference type="InterPro" id="IPR036864">
    <property type="entry name" value="Zn2-C6_fun-type_DNA-bd_sf"/>
</dbReference>
<comment type="caution">
    <text evidence="7">The sequence shown here is derived from an EMBL/GenBank/DDBJ whole genome shotgun (WGS) entry which is preliminary data.</text>
</comment>
<keyword evidence="8" id="KW-1185">Reference proteome</keyword>
<dbReference type="SMART" id="SM00066">
    <property type="entry name" value="GAL4"/>
    <property type="match status" value="1"/>
</dbReference>
<proteinExistence type="predicted"/>
<accession>A0AAD6ZFE2</accession>
<keyword evidence="4" id="KW-0804">Transcription</keyword>
<keyword evidence="5" id="KW-0539">Nucleus</keyword>
<dbReference type="PANTHER" id="PTHR47338:SF29">
    <property type="entry name" value="ZN(2)-C6 FUNGAL-TYPE DOMAIN-CONTAINING PROTEIN"/>
    <property type="match status" value="1"/>
</dbReference>
<dbReference type="GO" id="GO:0008270">
    <property type="term" value="F:zinc ion binding"/>
    <property type="evidence" value="ECO:0007669"/>
    <property type="project" value="InterPro"/>
</dbReference>
<dbReference type="PROSITE" id="PS50048">
    <property type="entry name" value="ZN2_CY6_FUNGAL_2"/>
    <property type="match status" value="1"/>
</dbReference>
<keyword evidence="3" id="KW-0805">Transcription regulation</keyword>
<dbReference type="SUPFAM" id="SSF57701">
    <property type="entry name" value="Zn2/Cys6 DNA-binding domain"/>
    <property type="match status" value="1"/>
</dbReference>
<evidence type="ECO:0000313" key="8">
    <source>
        <dbReference type="Proteomes" id="UP001218218"/>
    </source>
</evidence>
<dbReference type="InterPro" id="IPR050815">
    <property type="entry name" value="TF_fung"/>
</dbReference>
<dbReference type="GO" id="GO:0000981">
    <property type="term" value="F:DNA-binding transcription factor activity, RNA polymerase II-specific"/>
    <property type="evidence" value="ECO:0007669"/>
    <property type="project" value="InterPro"/>
</dbReference>
<dbReference type="GO" id="GO:0005634">
    <property type="term" value="C:nucleus"/>
    <property type="evidence" value="ECO:0007669"/>
    <property type="project" value="UniProtKB-SubCell"/>
</dbReference>
<reference evidence="7" key="1">
    <citation type="submission" date="2023-03" db="EMBL/GenBank/DDBJ databases">
        <title>Massive genome expansion in bonnet fungi (Mycena s.s.) driven by repeated elements and novel gene families across ecological guilds.</title>
        <authorList>
            <consortium name="Lawrence Berkeley National Laboratory"/>
            <person name="Harder C.B."/>
            <person name="Miyauchi S."/>
            <person name="Viragh M."/>
            <person name="Kuo A."/>
            <person name="Thoen E."/>
            <person name="Andreopoulos B."/>
            <person name="Lu D."/>
            <person name="Skrede I."/>
            <person name="Drula E."/>
            <person name="Henrissat B."/>
            <person name="Morin E."/>
            <person name="Kohler A."/>
            <person name="Barry K."/>
            <person name="LaButti K."/>
            <person name="Morin E."/>
            <person name="Salamov A."/>
            <person name="Lipzen A."/>
            <person name="Mereny Z."/>
            <person name="Hegedus B."/>
            <person name="Baldrian P."/>
            <person name="Stursova M."/>
            <person name="Weitz H."/>
            <person name="Taylor A."/>
            <person name="Grigoriev I.V."/>
            <person name="Nagy L.G."/>
            <person name="Martin F."/>
            <person name="Kauserud H."/>
        </authorList>
    </citation>
    <scope>NUCLEOTIDE SEQUENCE</scope>
    <source>
        <strain evidence="7">CBHHK002</strain>
    </source>
</reference>
<evidence type="ECO:0000259" key="6">
    <source>
        <dbReference type="PROSITE" id="PS50048"/>
    </source>
</evidence>
<dbReference type="CDD" id="cd12148">
    <property type="entry name" value="fungal_TF_MHR"/>
    <property type="match status" value="1"/>
</dbReference>
<evidence type="ECO:0000256" key="1">
    <source>
        <dbReference type="ARBA" id="ARBA00004123"/>
    </source>
</evidence>
<keyword evidence="2" id="KW-0479">Metal-binding</keyword>